<dbReference type="PROSITE" id="PS00379">
    <property type="entry name" value="CDP_ALCOHOL_P_TRANSF"/>
    <property type="match status" value="1"/>
</dbReference>
<dbReference type="Gene3D" id="1.20.120.1760">
    <property type="match status" value="1"/>
</dbReference>
<dbReference type="InterPro" id="IPR050324">
    <property type="entry name" value="CDP-alcohol_PTase-I"/>
</dbReference>
<evidence type="ECO:0000256" key="11">
    <source>
        <dbReference type="ARBA" id="ARBA00023136"/>
    </source>
</evidence>
<dbReference type="AlphaFoldDB" id="E7RUV9"/>
<dbReference type="PANTHER" id="PTHR14269">
    <property type="entry name" value="CDP-DIACYLGLYCEROL--GLYCEROL-3-PHOSPHATE 3-PHOSPHATIDYLTRANSFERASE-RELATED"/>
    <property type="match status" value="1"/>
</dbReference>
<keyword evidence="12" id="KW-0594">Phospholipid biosynthesis</keyword>
<dbReference type="Proteomes" id="UP000011021">
    <property type="component" value="Unassembled WGS sequence"/>
</dbReference>
<feature type="transmembrane region" description="Helical" evidence="16">
    <location>
        <begin position="154"/>
        <end position="172"/>
    </location>
</feature>
<evidence type="ECO:0000256" key="5">
    <source>
        <dbReference type="ARBA" id="ARBA00017171"/>
    </source>
</evidence>
<evidence type="ECO:0000256" key="8">
    <source>
        <dbReference type="ARBA" id="ARBA00022692"/>
    </source>
</evidence>
<dbReference type="Pfam" id="PF01066">
    <property type="entry name" value="CDP-OH_P_transf"/>
    <property type="match status" value="1"/>
</dbReference>
<evidence type="ECO:0000256" key="6">
    <source>
        <dbReference type="ARBA" id="ARBA00022516"/>
    </source>
</evidence>
<feature type="transmembrane region" description="Helical" evidence="16">
    <location>
        <begin position="184"/>
        <end position="203"/>
    </location>
</feature>
<dbReference type="PANTHER" id="PTHR14269:SF61">
    <property type="entry name" value="CDP-DIACYLGLYCEROL--SERINE O-PHOSPHATIDYLTRANSFERASE"/>
    <property type="match status" value="1"/>
</dbReference>
<evidence type="ECO:0000313" key="17">
    <source>
        <dbReference type="EMBL" id="EFV95563.1"/>
    </source>
</evidence>
<accession>E7RUV9</accession>
<protein>
    <recommendedName>
        <fullName evidence="5">CDP-diacylglycerol--serine O-phosphatidyltransferase</fullName>
        <ecNumber evidence="4">2.7.8.8</ecNumber>
    </recommendedName>
    <alternativeName>
        <fullName evidence="14">Phosphatidylserine synthase</fullName>
    </alternativeName>
</protein>
<evidence type="ECO:0000256" key="4">
    <source>
        <dbReference type="ARBA" id="ARBA00013174"/>
    </source>
</evidence>
<keyword evidence="18" id="KW-1185">Reference proteome</keyword>
<evidence type="ECO:0000256" key="3">
    <source>
        <dbReference type="ARBA" id="ARBA00010441"/>
    </source>
</evidence>
<comment type="similarity">
    <text evidence="3 15">Belongs to the CDP-alcohol phosphatidyltransferase class-I family.</text>
</comment>
<evidence type="ECO:0000256" key="10">
    <source>
        <dbReference type="ARBA" id="ARBA00023098"/>
    </source>
</evidence>
<comment type="catalytic activity">
    <reaction evidence="1">
        <text>a CDP-1,2-diacyl-sn-glycerol + L-serine = a 1,2-diacyl-sn-glycero-3-phospho-L-serine + CMP + H(+)</text>
        <dbReference type="Rhea" id="RHEA:16913"/>
        <dbReference type="ChEBI" id="CHEBI:15378"/>
        <dbReference type="ChEBI" id="CHEBI:33384"/>
        <dbReference type="ChEBI" id="CHEBI:57262"/>
        <dbReference type="ChEBI" id="CHEBI:58332"/>
        <dbReference type="ChEBI" id="CHEBI:60377"/>
        <dbReference type="EC" id="2.7.8.8"/>
    </reaction>
</comment>
<dbReference type="eggNOG" id="COG1183">
    <property type="taxonomic scope" value="Bacteria"/>
</dbReference>
<dbReference type="InterPro" id="IPR043130">
    <property type="entry name" value="CDP-OH_PTrfase_TM_dom"/>
</dbReference>
<feature type="transmembrane region" description="Helical" evidence="16">
    <location>
        <begin position="92"/>
        <end position="108"/>
    </location>
</feature>
<dbReference type="InterPro" id="IPR048254">
    <property type="entry name" value="CDP_ALCOHOL_P_TRANSF_CS"/>
</dbReference>
<sequence>MKSARSPRGKIRPLNARRVRLRRHFTAVEMPVQPPDMLPPPEEDIQPAGMVDDAAHPAVRHRRAIYLLPNAFTTGNLFAGFYAIVMAMNGEFQWAAIAIFLAMFLDSLDGRVARLTNSQSTFGEQYDSLADMISFGAAPALVIYSWALTGMGKWGWLAAFIYVAGAALRLARFNTNIQVVDKRYFQGLPSPAAAALVAGLVWLATDWHDSRLITATGGELGGLAWVITVYAGLTMVSNSPFYSFKDFNLRRSVPFVVLILLMLALVLVSSDPPGILFLIFMGYGISGHVTQVLRYLKRRRRKAAGLTGGQGGN</sequence>
<keyword evidence="7 15" id="KW-0808">Transferase</keyword>
<comment type="caution">
    <text evidence="17">The sequence shown here is derived from an EMBL/GenBank/DDBJ whole genome shotgun (WGS) entry which is preliminary data.</text>
</comment>
<proteinExistence type="inferred from homology"/>
<dbReference type="HOGENOM" id="CLU_049944_2_1_4"/>
<dbReference type="EMBL" id="AEQP01000002">
    <property type="protein sequence ID" value="EFV95563.1"/>
    <property type="molecule type" value="Genomic_DNA"/>
</dbReference>
<feature type="transmembrane region" description="Helical" evidence="16">
    <location>
        <begin position="65"/>
        <end position="86"/>
    </location>
</feature>
<evidence type="ECO:0000256" key="1">
    <source>
        <dbReference type="ARBA" id="ARBA00000287"/>
    </source>
</evidence>
<keyword evidence="11 16" id="KW-0472">Membrane</keyword>
<dbReference type="NCBIfam" id="TIGR00473">
    <property type="entry name" value="pssA"/>
    <property type="match status" value="1"/>
</dbReference>
<keyword evidence="6" id="KW-0444">Lipid biosynthesis</keyword>
<gene>
    <name evidence="17" type="primary">pssA</name>
    <name evidence="17" type="ORF">HMPREF0551_0471</name>
</gene>
<evidence type="ECO:0000256" key="2">
    <source>
        <dbReference type="ARBA" id="ARBA00004127"/>
    </source>
</evidence>
<evidence type="ECO:0000256" key="13">
    <source>
        <dbReference type="ARBA" id="ARBA00023264"/>
    </source>
</evidence>
<feature type="transmembrane region" description="Helical" evidence="16">
    <location>
        <begin position="275"/>
        <end position="296"/>
    </location>
</feature>
<dbReference type="EC" id="2.7.8.8" evidence="4"/>
<name>E7RUV9_9BURK</name>
<evidence type="ECO:0000256" key="15">
    <source>
        <dbReference type="RuleBase" id="RU003750"/>
    </source>
</evidence>
<keyword evidence="13" id="KW-1208">Phospholipid metabolism</keyword>
<dbReference type="GO" id="GO:0008654">
    <property type="term" value="P:phospholipid biosynthetic process"/>
    <property type="evidence" value="ECO:0007669"/>
    <property type="project" value="UniProtKB-KW"/>
</dbReference>
<comment type="subcellular location">
    <subcellularLocation>
        <location evidence="2">Endomembrane system</location>
        <topology evidence="2">Multi-pass membrane protein</topology>
    </subcellularLocation>
</comment>
<dbReference type="InterPro" id="IPR004533">
    <property type="entry name" value="CDP-diaglyc--ser_O-PTrfase"/>
</dbReference>
<dbReference type="GO" id="GO:0003882">
    <property type="term" value="F:CDP-diacylglycerol-serine O-phosphatidyltransferase activity"/>
    <property type="evidence" value="ECO:0007669"/>
    <property type="project" value="UniProtKB-EC"/>
</dbReference>
<feature type="transmembrane region" description="Helical" evidence="16">
    <location>
        <begin position="129"/>
        <end position="148"/>
    </location>
</feature>
<dbReference type="STRING" id="887898.HMPREF0551_0471"/>
<organism evidence="17 18">
    <name type="scientific">Lautropia mirabilis ATCC 51599</name>
    <dbReference type="NCBI Taxonomy" id="887898"/>
    <lineage>
        <taxon>Bacteria</taxon>
        <taxon>Pseudomonadati</taxon>
        <taxon>Pseudomonadota</taxon>
        <taxon>Betaproteobacteria</taxon>
        <taxon>Burkholderiales</taxon>
        <taxon>Burkholderiaceae</taxon>
        <taxon>Lautropia</taxon>
    </lineage>
</organism>
<dbReference type="InterPro" id="IPR000462">
    <property type="entry name" value="CDP-OH_P_trans"/>
</dbReference>
<evidence type="ECO:0000256" key="12">
    <source>
        <dbReference type="ARBA" id="ARBA00023209"/>
    </source>
</evidence>
<keyword evidence="10" id="KW-0443">Lipid metabolism</keyword>
<feature type="transmembrane region" description="Helical" evidence="16">
    <location>
        <begin position="253"/>
        <end position="269"/>
    </location>
</feature>
<dbReference type="GO" id="GO:0016020">
    <property type="term" value="C:membrane"/>
    <property type="evidence" value="ECO:0007669"/>
    <property type="project" value="InterPro"/>
</dbReference>
<evidence type="ECO:0000313" key="18">
    <source>
        <dbReference type="Proteomes" id="UP000011021"/>
    </source>
</evidence>
<keyword evidence="8 16" id="KW-0812">Transmembrane</keyword>
<evidence type="ECO:0000256" key="14">
    <source>
        <dbReference type="ARBA" id="ARBA00032361"/>
    </source>
</evidence>
<evidence type="ECO:0000256" key="7">
    <source>
        <dbReference type="ARBA" id="ARBA00022679"/>
    </source>
</evidence>
<dbReference type="GO" id="GO:0012505">
    <property type="term" value="C:endomembrane system"/>
    <property type="evidence" value="ECO:0007669"/>
    <property type="project" value="UniProtKB-SubCell"/>
</dbReference>
<evidence type="ECO:0000256" key="9">
    <source>
        <dbReference type="ARBA" id="ARBA00022989"/>
    </source>
</evidence>
<feature type="transmembrane region" description="Helical" evidence="16">
    <location>
        <begin position="223"/>
        <end position="241"/>
    </location>
</feature>
<reference evidence="17 18" key="1">
    <citation type="submission" date="2010-12" db="EMBL/GenBank/DDBJ databases">
        <authorList>
            <person name="Muzny D."/>
            <person name="Qin X."/>
            <person name="Deng J."/>
            <person name="Jiang H."/>
            <person name="Liu Y."/>
            <person name="Qu J."/>
            <person name="Song X.-Z."/>
            <person name="Zhang L."/>
            <person name="Thornton R."/>
            <person name="Coyle M."/>
            <person name="Francisco L."/>
            <person name="Jackson L."/>
            <person name="Javaid M."/>
            <person name="Korchina V."/>
            <person name="Kovar C."/>
            <person name="Mata R."/>
            <person name="Mathew T."/>
            <person name="Ngo R."/>
            <person name="Nguyen L."/>
            <person name="Nguyen N."/>
            <person name="Okwuonu G."/>
            <person name="Ongeri F."/>
            <person name="Pham C."/>
            <person name="Simmons D."/>
            <person name="Wilczek-Boney K."/>
            <person name="Hale W."/>
            <person name="Jakkamsetti A."/>
            <person name="Pham P."/>
            <person name="Ruth R."/>
            <person name="San Lucas F."/>
            <person name="Warren J."/>
            <person name="Zhang J."/>
            <person name="Zhao Z."/>
            <person name="Zhou C."/>
            <person name="Zhu D."/>
            <person name="Lee S."/>
            <person name="Bess C."/>
            <person name="Blankenburg K."/>
            <person name="Forbes L."/>
            <person name="Fu Q."/>
            <person name="Gubbala S."/>
            <person name="Hirani K."/>
            <person name="Jayaseelan J.C."/>
            <person name="Lara F."/>
            <person name="Munidasa M."/>
            <person name="Palculict T."/>
            <person name="Patil S."/>
            <person name="Pu L.-L."/>
            <person name="Saada N."/>
            <person name="Tang L."/>
            <person name="Weissenberger G."/>
            <person name="Zhu Y."/>
            <person name="Hemphill L."/>
            <person name="Shang Y."/>
            <person name="Youmans B."/>
            <person name="Ayvaz T."/>
            <person name="Ross M."/>
            <person name="Santibanez J."/>
            <person name="Aqrawi P."/>
            <person name="Gross S."/>
            <person name="Joshi V."/>
            <person name="Fowler G."/>
            <person name="Nazareth L."/>
            <person name="Reid J."/>
            <person name="Worley K."/>
            <person name="Petrosino J."/>
            <person name="Highlander S."/>
            <person name="Gibbs R."/>
        </authorList>
    </citation>
    <scope>NUCLEOTIDE SEQUENCE [LARGE SCALE GENOMIC DNA]</scope>
    <source>
        <strain evidence="17 18">ATCC 51599</strain>
    </source>
</reference>
<evidence type="ECO:0000256" key="16">
    <source>
        <dbReference type="SAM" id="Phobius"/>
    </source>
</evidence>
<keyword evidence="9 16" id="KW-1133">Transmembrane helix</keyword>